<gene>
    <name evidence="1" type="ORF">GCM10011340_33530</name>
</gene>
<proteinExistence type="predicted"/>
<dbReference type="Proteomes" id="UP000658258">
    <property type="component" value="Unassembled WGS sequence"/>
</dbReference>
<dbReference type="Pfam" id="PF16271">
    <property type="entry name" value="DUF4924"/>
    <property type="match status" value="1"/>
</dbReference>
<keyword evidence="2" id="KW-1185">Reference proteome</keyword>
<name>A0ABQ3IBN3_9BACT</name>
<evidence type="ECO:0000313" key="1">
    <source>
        <dbReference type="EMBL" id="GHE74327.1"/>
    </source>
</evidence>
<sequence>MLLADKKKQENISEYIIYMYQTEMLIRNFDFDLEKIKIHVFGNIPDEKMTEAQREEAIDWYAEVIAQMKKEKLEKEGHLAEVQQIVEQLSELSIRLLSENEDYRAVFNAARPAIRENIEASEGLISNPVQVCLNGVLGLLIARMNGRHIPDDTMAQIEHFGNILSLLSHFYKKNQSSS</sequence>
<evidence type="ECO:0008006" key="3">
    <source>
        <dbReference type="Google" id="ProtNLM"/>
    </source>
</evidence>
<dbReference type="InterPro" id="IPR032574">
    <property type="entry name" value="DUF4924"/>
</dbReference>
<accession>A0ABQ3IBN3</accession>
<dbReference type="EMBL" id="BNAG01000005">
    <property type="protein sequence ID" value="GHE74327.1"/>
    <property type="molecule type" value="Genomic_DNA"/>
</dbReference>
<evidence type="ECO:0000313" key="2">
    <source>
        <dbReference type="Proteomes" id="UP000658258"/>
    </source>
</evidence>
<protein>
    <recommendedName>
        <fullName evidence="3">DUF4924 domain-containing protein</fullName>
    </recommendedName>
</protein>
<organism evidence="1 2">
    <name type="scientific">Roseivirga thermotolerans</name>
    <dbReference type="NCBI Taxonomy" id="1758176"/>
    <lineage>
        <taxon>Bacteria</taxon>
        <taxon>Pseudomonadati</taxon>
        <taxon>Bacteroidota</taxon>
        <taxon>Cytophagia</taxon>
        <taxon>Cytophagales</taxon>
        <taxon>Roseivirgaceae</taxon>
        <taxon>Roseivirga</taxon>
    </lineage>
</organism>
<reference evidence="2" key="1">
    <citation type="journal article" date="2019" name="Int. J. Syst. Evol. Microbiol.">
        <title>The Global Catalogue of Microorganisms (GCM) 10K type strain sequencing project: providing services to taxonomists for standard genome sequencing and annotation.</title>
        <authorList>
            <consortium name="The Broad Institute Genomics Platform"/>
            <consortium name="The Broad Institute Genome Sequencing Center for Infectious Disease"/>
            <person name="Wu L."/>
            <person name="Ma J."/>
        </authorList>
    </citation>
    <scope>NUCLEOTIDE SEQUENCE [LARGE SCALE GENOMIC DNA]</scope>
    <source>
        <strain evidence="2">CGMCC 1.15111</strain>
    </source>
</reference>
<comment type="caution">
    <text evidence="1">The sequence shown here is derived from an EMBL/GenBank/DDBJ whole genome shotgun (WGS) entry which is preliminary data.</text>
</comment>